<dbReference type="EMBL" id="VJZD01000478">
    <property type="protein sequence ID" value="MPY38270.1"/>
    <property type="molecule type" value="Genomic_DNA"/>
</dbReference>
<organism evidence="3 4">
    <name type="scientific">Streptomyces adustus</name>
    <dbReference type="NCBI Taxonomy" id="1609272"/>
    <lineage>
        <taxon>Bacteria</taxon>
        <taxon>Bacillati</taxon>
        <taxon>Actinomycetota</taxon>
        <taxon>Actinomycetes</taxon>
        <taxon>Kitasatosporales</taxon>
        <taxon>Streptomycetaceae</taxon>
        <taxon>Streptomyces</taxon>
    </lineage>
</organism>
<feature type="coiled-coil region" evidence="1">
    <location>
        <begin position="195"/>
        <end position="306"/>
    </location>
</feature>
<keyword evidence="4" id="KW-1185">Reference proteome</keyword>
<evidence type="ECO:0008006" key="5">
    <source>
        <dbReference type="Google" id="ProtNLM"/>
    </source>
</evidence>
<comment type="caution">
    <text evidence="3">The sequence shown here is derived from an EMBL/GenBank/DDBJ whole genome shotgun (WGS) entry which is preliminary data.</text>
</comment>
<feature type="region of interest" description="Disordered" evidence="2">
    <location>
        <begin position="431"/>
        <end position="472"/>
    </location>
</feature>
<protein>
    <recommendedName>
        <fullName evidence="5">DUF2637 domain-containing protein</fullName>
    </recommendedName>
</protein>
<evidence type="ECO:0000256" key="2">
    <source>
        <dbReference type="SAM" id="MobiDB-lite"/>
    </source>
</evidence>
<feature type="compositionally biased region" description="Low complexity" evidence="2">
    <location>
        <begin position="546"/>
        <end position="571"/>
    </location>
</feature>
<feature type="compositionally biased region" description="Basic residues" evidence="2">
    <location>
        <begin position="1"/>
        <end position="13"/>
    </location>
</feature>
<sequence length="628" mass="66635">MTARTPRAKRPTTRKTAAAPPAAPVTDQAGPDTMLDTDTRDRVADIIDAAREQAAAARDDADRILTEARDRAAVILTEARAQVADLAGQAAADHDTARAQLAELRRVTETDLAETGALIERRRTEAGQIVARAHEHAQQLAVAAQAEVDQAHARAAQLAETAAAVYDARRTEAETLYADAVAAADTRRRDADQAVTAAYTEAEQARAELREQLREMGEAFDQEAAGKRAALDTDLARLRAACDEQRSRLQREAATVTDRLRETAEKEAARIVGDAKRKADALAERAQADEARARRLLDELKDAKRESSRWHGWHRRIAGAGWRTAPWIALLAGIGLAASGEYELAHMVGIHPYVAPLLPVSIDVYCVTAFRTRRDIPAALTLMASANVIYHLSEQAHLVPEGQAAPWWLTTFVVLIFVAVIWRVHSLMHDTGTDGHGGTDSGGTDGRTGTAARTDRTVPARTGPSATHSYAPPAGTAAVCTGSGTVGTQPVHGAPHTAALATANAGVTSANNGRTSGVQAAPSGAARTSTPGPVRTSAAGHGGGTRTSTVTARTAPAATAPAGRTGTATAPRTDDELLPLVRQLPRETDGYVNISRARTELSVNQPRAIRLLKEAGLLRPEDADKHLR</sequence>
<feature type="region of interest" description="Disordered" evidence="2">
    <location>
        <begin position="1"/>
        <end position="38"/>
    </location>
</feature>
<dbReference type="AlphaFoldDB" id="A0A5N8VSP1"/>
<name>A0A5N8VSP1_9ACTN</name>
<evidence type="ECO:0000313" key="3">
    <source>
        <dbReference type="EMBL" id="MPY38270.1"/>
    </source>
</evidence>
<dbReference type="RefSeq" id="WP_162470103.1">
    <property type="nucleotide sequence ID" value="NZ_VJZD01000478.1"/>
</dbReference>
<evidence type="ECO:0000256" key="1">
    <source>
        <dbReference type="SAM" id="Coils"/>
    </source>
</evidence>
<feature type="region of interest" description="Disordered" evidence="2">
    <location>
        <begin position="510"/>
        <end position="575"/>
    </location>
</feature>
<feature type="compositionally biased region" description="Gly residues" evidence="2">
    <location>
        <begin position="434"/>
        <end position="446"/>
    </location>
</feature>
<proteinExistence type="predicted"/>
<evidence type="ECO:0000313" key="4">
    <source>
        <dbReference type="Proteomes" id="UP000325849"/>
    </source>
</evidence>
<gene>
    <name evidence="3" type="ORF">FNH09_45820</name>
</gene>
<accession>A0A5N8VSP1</accession>
<reference evidence="3 4" key="1">
    <citation type="submission" date="2019-07" db="EMBL/GenBank/DDBJ databases">
        <title>New species of Amycolatopsis and Streptomyces.</title>
        <authorList>
            <person name="Duangmal K."/>
            <person name="Teo W.F.A."/>
            <person name="Lipun K."/>
        </authorList>
    </citation>
    <scope>NUCLEOTIDE SEQUENCE [LARGE SCALE GENOMIC DNA]</scope>
    <source>
        <strain evidence="3 4">NBRC 109810</strain>
    </source>
</reference>
<keyword evidence="1" id="KW-0175">Coiled coil</keyword>
<dbReference type="Proteomes" id="UP000325849">
    <property type="component" value="Unassembled WGS sequence"/>
</dbReference>